<dbReference type="EMBL" id="CM047907">
    <property type="protein sequence ID" value="KAJ0084680.1"/>
    <property type="molecule type" value="Genomic_DNA"/>
</dbReference>
<evidence type="ECO:0000313" key="1">
    <source>
        <dbReference type="EMBL" id="KAJ0084680.1"/>
    </source>
</evidence>
<dbReference type="Proteomes" id="UP001164250">
    <property type="component" value="Chromosome 11"/>
</dbReference>
<protein>
    <submittedName>
        <fullName evidence="1">Uncharacterized protein</fullName>
    </submittedName>
</protein>
<name>A0ACC1AAW5_9ROSI</name>
<sequence>MPSIQDQGLDIISEGLDTLKNLADDMNEELDRQVPLIDEIDTKVDKTTADLKNTNVRLKKTLHQVRSSRNICIDIILLCVLLGIVSYIYK</sequence>
<accession>A0ACC1AAW5</accession>
<gene>
    <name evidence="1" type="ORF">Patl1_30729</name>
</gene>
<comment type="caution">
    <text evidence="1">The sequence shown here is derived from an EMBL/GenBank/DDBJ whole genome shotgun (WGS) entry which is preliminary data.</text>
</comment>
<keyword evidence="2" id="KW-1185">Reference proteome</keyword>
<reference evidence="2" key="1">
    <citation type="journal article" date="2023" name="G3 (Bethesda)">
        <title>Genome assembly and association tests identify interacting loci associated with vigor, precocity, and sex in interspecific pistachio rootstocks.</title>
        <authorList>
            <person name="Palmer W."/>
            <person name="Jacygrad E."/>
            <person name="Sagayaradj S."/>
            <person name="Cavanaugh K."/>
            <person name="Han R."/>
            <person name="Bertier L."/>
            <person name="Beede B."/>
            <person name="Kafkas S."/>
            <person name="Golino D."/>
            <person name="Preece J."/>
            <person name="Michelmore R."/>
        </authorList>
    </citation>
    <scope>NUCLEOTIDE SEQUENCE [LARGE SCALE GENOMIC DNA]</scope>
</reference>
<evidence type="ECO:0000313" key="2">
    <source>
        <dbReference type="Proteomes" id="UP001164250"/>
    </source>
</evidence>
<proteinExistence type="predicted"/>
<organism evidence="1 2">
    <name type="scientific">Pistacia atlantica</name>
    <dbReference type="NCBI Taxonomy" id="434234"/>
    <lineage>
        <taxon>Eukaryota</taxon>
        <taxon>Viridiplantae</taxon>
        <taxon>Streptophyta</taxon>
        <taxon>Embryophyta</taxon>
        <taxon>Tracheophyta</taxon>
        <taxon>Spermatophyta</taxon>
        <taxon>Magnoliopsida</taxon>
        <taxon>eudicotyledons</taxon>
        <taxon>Gunneridae</taxon>
        <taxon>Pentapetalae</taxon>
        <taxon>rosids</taxon>
        <taxon>malvids</taxon>
        <taxon>Sapindales</taxon>
        <taxon>Anacardiaceae</taxon>
        <taxon>Pistacia</taxon>
    </lineage>
</organism>